<protein>
    <submittedName>
        <fullName evidence="4">Cuticle protein 16.5</fullName>
    </submittedName>
</protein>
<reference evidence="4 5" key="1">
    <citation type="submission" date="2024-02" db="EMBL/GenBank/DDBJ databases">
        <title>A chromosome-level genome assembly of Drosophila madeirensis, a fruit fly species endemic to Madeira island.</title>
        <authorList>
            <person name="Tomihara K."/>
            <person name="Llopart A."/>
            <person name="Yamamoto D."/>
        </authorList>
    </citation>
    <scope>NUCLEOTIDE SEQUENCE [LARGE SCALE GENOMIC DNA]</scope>
    <source>
        <strain evidence="4 5">RF1</strain>
    </source>
</reference>
<sequence>MAFKVILCVAAMAIACAQAKPGGPAAYSISAPSVDHASVGNTQEHTVKGHYGQSSQSDYASQVQTAHSQSHVQRSSISNDAGLAPAAHYAAPAAHAVAAPASYALGVGHTAPAQIQGLAYATASHGYAAAPAPAPAPVLAYGGHYGAQYGGGHYAATAPALQLSGVALGHYGHIGHLGHLGLGYGYGGYSSGPALSHGYAQVAAAPAQIEKYAAAPAYAPGIIGHGYAPAAYAAPAYAAHLGAPVLKAAVAAPALVHTSVSGHGIHYGY</sequence>
<evidence type="ECO:0000256" key="1">
    <source>
        <dbReference type="ARBA" id="ARBA00022460"/>
    </source>
</evidence>
<evidence type="ECO:0000256" key="2">
    <source>
        <dbReference type="ARBA" id="ARBA00022737"/>
    </source>
</evidence>
<keyword evidence="3" id="KW-0732">Signal</keyword>
<keyword evidence="2" id="KW-0677">Repeat</keyword>
<evidence type="ECO:0000256" key="3">
    <source>
        <dbReference type="SAM" id="SignalP"/>
    </source>
</evidence>
<dbReference type="InterPro" id="IPR022727">
    <property type="entry name" value="Cuticle_C1"/>
</dbReference>
<evidence type="ECO:0000313" key="4">
    <source>
        <dbReference type="EMBL" id="BFG00087.1"/>
    </source>
</evidence>
<keyword evidence="5" id="KW-1185">Reference proteome</keyword>
<feature type="signal peptide" evidence="3">
    <location>
        <begin position="1"/>
        <end position="19"/>
    </location>
</feature>
<accession>A0AAU9FXD9</accession>
<keyword evidence="1" id="KW-0193">Cuticle</keyword>
<name>A0AAU9FXD9_DROMD</name>
<dbReference type="Proteomes" id="UP001500889">
    <property type="component" value="Chromosome A"/>
</dbReference>
<dbReference type="GO" id="GO:0042302">
    <property type="term" value="F:structural constituent of cuticle"/>
    <property type="evidence" value="ECO:0007669"/>
    <property type="project" value="UniProtKB-KW"/>
</dbReference>
<dbReference type="PANTHER" id="PTHR39068">
    <property type="entry name" value="LARVAL/PUPAL CUTICLE PROTEIN H1C-LIKE PROTEIN-RELATED"/>
    <property type="match status" value="1"/>
</dbReference>
<proteinExistence type="predicted"/>
<dbReference type="AlphaFoldDB" id="A0AAU9FXD9"/>
<organism evidence="4 5">
    <name type="scientific">Drosophila madeirensis</name>
    <name type="common">Fruit fly</name>
    <dbReference type="NCBI Taxonomy" id="30013"/>
    <lineage>
        <taxon>Eukaryota</taxon>
        <taxon>Metazoa</taxon>
        <taxon>Ecdysozoa</taxon>
        <taxon>Arthropoda</taxon>
        <taxon>Hexapoda</taxon>
        <taxon>Insecta</taxon>
        <taxon>Pterygota</taxon>
        <taxon>Neoptera</taxon>
        <taxon>Endopterygota</taxon>
        <taxon>Diptera</taxon>
        <taxon>Brachycera</taxon>
        <taxon>Muscomorpha</taxon>
        <taxon>Ephydroidea</taxon>
        <taxon>Drosophilidae</taxon>
        <taxon>Drosophila</taxon>
        <taxon>Sophophora</taxon>
    </lineage>
</organism>
<dbReference type="PROSITE" id="PS51257">
    <property type="entry name" value="PROKAR_LIPOPROTEIN"/>
    <property type="match status" value="1"/>
</dbReference>
<feature type="chain" id="PRO_5043717586" evidence="3">
    <location>
        <begin position="20"/>
        <end position="269"/>
    </location>
</feature>
<gene>
    <name evidence="4" type="ORF">DMAD_00164</name>
</gene>
<dbReference type="PANTHER" id="PTHR39068:SF4">
    <property type="entry name" value="AGAP000382-PA"/>
    <property type="match status" value="1"/>
</dbReference>
<dbReference type="EMBL" id="AP029266">
    <property type="protein sequence ID" value="BFG00087.1"/>
    <property type="molecule type" value="Genomic_DNA"/>
</dbReference>
<evidence type="ECO:0000313" key="5">
    <source>
        <dbReference type="Proteomes" id="UP001500889"/>
    </source>
</evidence>